<evidence type="ECO:0000256" key="5">
    <source>
        <dbReference type="ARBA" id="ARBA00018678"/>
    </source>
</evidence>
<evidence type="ECO:0000313" key="16">
    <source>
        <dbReference type="EMBL" id="TEA41589.1"/>
    </source>
</evidence>
<dbReference type="GO" id="GO:0005743">
    <property type="term" value="C:mitochondrial inner membrane"/>
    <property type="evidence" value="ECO:0007669"/>
    <property type="project" value="UniProtKB-SubCell"/>
</dbReference>
<comment type="subcellular location">
    <subcellularLocation>
        <location evidence="2">Mitochondrion inner membrane</location>
        <topology evidence="2">Single-pass membrane protein</topology>
        <orientation evidence="2">Matrix side</orientation>
    </subcellularLocation>
</comment>
<evidence type="ECO:0000256" key="6">
    <source>
        <dbReference type="ARBA" id="ARBA00022448"/>
    </source>
</evidence>
<dbReference type="InterPro" id="IPR012575">
    <property type="entry name" value="NDUB1"/>
</dbReference>
<keyword evidence="6" id="KW-0813">Transport</keyword>
<accession>A0A484H167</accession>
<dbReference type="PANTHER" id="PTHR15222:SF2">
    <property type="entry name" value="NADH DEHYDROGENASE [UBIQUINONE] 1 BETA SUBCOMPLEX SUBUNIT 1"/>
    <property type="match status" value="1"/>
</dbReference>
<evidence type="ECO:0000256" key="10">
    <source>
        <dbReference type="ARBA" id="ARBA00022982"/>
    </source>
</evidence>
<comment type="caution">
    <text evidence="16">The sequence shown here is derived from an EMBL/GenBank/DDBJ whole genome shotgun (WGS) entry which is preliminary data.</text>
</comment>
<evidence type="ECO:0000256" key="4">
    <source>
        <dbReference type="ARBA" id="ARBA00011533"/>
    </source>
</evidence>
<name>A0A484H167_SOUCH</name>
<dbReference type="Proteomes" id="UP000295264">
    <property type="component" value="Unassembled WGS sequence"/>
</dbReference>
<evidence type="ECO:0000256" key="9">
    <source>
        <dbReference type="ARBA" id="ARBA00022792"/>
    </source>
</evidence>
<dbReference type="AlphaFoldDB" id="A0A484H167"/>
<organism evidence="16 17">
    <name type="scientific">Sousa chinensis</name>
    <name type="common">Indo-pacific humpbacked dolphin</name>
    <name type="synonym">Steno chinensis</name>
    <dbReference type="NCBI Taxonomy" id="103600"/>
    <lineage>
        <taxon>Eukaryota</taxon>
        <taxon>Metazoa</taxon>
        <taxon>Chordata</taxon>
        <taxon>Craniata</taxon>
        <taxon>Vertebrata</taxon>
        <taxon>Euteleostomi</taxon>
        <taxon>Mammalia</taxon>
        <taxon>Eutheria</taxon>
        <taxon>Laurasiatheria</taxon>
        <taxon>Artiodactyla</taxon>
        <taxon>Whippomorpha</taxon>
        <taxon>Cetacea</taxon>
        <taxon>Odontoceti</taxon>
        <taxon>Delphinidae</taxon>
        <taxon>Sousa</taxon>
    </lineage>
</organism>
<keyword evidence="13" id="KW-0472">Membrane</keyword>
<keyword evidence="11" id="KW-1133">Transmembrane helix</keyword>
<dbReference type="Pfam" id="PF08040">
    <property type="entry name" value="NADH_oxidored"/>
    <property type="match status" value="1"/>
</dbReference>
<keyword evidence="7" id="KW-0679">Respiratory chain</keyword>
<protein>
    <recommendedName>
        <fullName evidence="5">NADH dehydrogenase [ubiquinone] 1 beta subcomplex subunit 1</fullName>
    </recommendedName>
    <alternativeName>
        <fullName evidence="15">Complex I-MNLL</fullName>
    </alternativeName>
    <alternativeName>
        <fullName evidence="14">NADH-ubiquinone oxidoreductase MNLL subunit</fullName>
    </alternativeName>
</protein>
<evidence type="ECO:0000256" key="8">
    <source>
        <dbReference type="ARBA" id="ARBA00022692"/>
    </source>
</evidence>
<proteinExistence type="inferred from homology"/>
<evidence type="ECO:0000256" key="2">
    <source>
        <dbReference type="ARBA" id="ARBA00004298"/>
    </source>
</evidence>
<keyword evidence="10" id="KW-0249">Electron transport</keyword>
<keyword evidence="12" id="KW-0496">Mitochondrion</keyword>
<evidence type="ECO:0000256" key="15">
    <source>
        <dbReference type="ARBA" id="ARBA00033364"/>
    </source>
</evidence>
<reference evidence="16 17" key="1">
    <citation type="journal article" date="2018" name="Genomics">
        <title>Molecular footprints of inshore aquatic adaptation in Indo-Pacific humpback dolphin (Sousa chinensis).</title>
        <authorList>
            <person name="Ming Y."/>
            <person name="Jian J."/>
            <person name="Yu F."/>
            <person name="Yu X."/>
            <person name="Wang J."/>
            <person name="Liu W."/>
        </authorList>
    </citation>
    <scope>NUCLEOTIDE SEQUENCE [LARGE SCALE GENOMIC DNA]</scope>
    <source>
        <strain evidence="16">MY-2018</strain>
        <tissue evidence="16">Skin</tissue>
    </source>
</reference>
<feature type="non-terminal residue" evidence="16">
    <location>
        <position position="1"/>
    </location>
</feature>
<evidence type="ECO:0000256" key="3">
    <source>
        <dbReference type="ARBA" id="ARBA00007393"/>
    </source>
</evidence>
<dbReference type="EMBL" id="QWLN02001146">
    <property type="protein sequence ID" value="TEA41589.1"/>
    <property type="molecule type" value="Genomic_DNA"/>
</dbReference>
<evidence type="ECO:0000256" key="14">
    <source>
        <dbReference type="ARBA" id="ARBA00030377"/>
    </source>
</evidence>
<evidence type="ECO:0000256" key="7">
    <source>
        <dbReference type="ARBA" id="ARBA00022660"/>
    </source>
</evidence>
<comment type="function">
    <text evidence="1">Accessory subunit of the mitochondrial membrane respiratory chain NADH dehydrogenase (Complex I) that is believed not to be involved in catalysis. Complex I functions in the transfer of electrons from NADH to the respiratory chain. The immediate electron acceptor for the enzyme is believed to be ubiquinone.</text>
</comment>
<evidence type="ECO:0000256" key="12">
    <source>
        <dbReference type="ARBA" id="ARBA00023128"/>
    </source>
</evidence>
<dbReference type="PANTHER" id="PTHR15222">
    <property type="entry name" value="NADH DEHYDROGENASE [UBIQUINONE] 1 BETA SUBCOMPLEX SUBUNIT 1"/>
    <property type="match status" value="1"/>
</dbReference>
<keyword evidence="8" id="KW-0812">Transmembrane</keyword>
<sequence>ALGHGVVAASEAAAFMMNLLPIVGDHWVHILVPIGFVFECPLDRKSGEKLTAFCNKNLLHKRELRPNEEVTWK</sequence>
<gene>
    <name evidence="16" type="ORF">DBR06_SOUSAS6110065</name>
</gene>
<comment type="subunit">
    <text evidence="4">Complex I is composed of 45 different subunits.</text>
</comment>
<evidence type="ECO:0000256" key="1">
    <source>
        <dbReference type="ARBA" id="ARBA00003335"/>
    </source>
</evidence>
<keyword evidence="17" id="KW-1185">Reference proteome</keyword>
<evidence type="ECO:0000313" key="17">
    <source>
        <dbReference type="Proteomes" id="UP000295264"/>
    </source>
</evidence>
<comment type="similarity">
    <text evidence="3">Belongs to the complex I NDUFB1 subunit family.</text>
</comment>
<keyword evidence="9" id="KW-0999">Mitochondrion inner membrane</keyword>
<evidence type="ECO:0000256" key="11">
    <source>
        <dbReference type="ARBA" id="ARBA00022989"/>
    </source>
</evidence>
<evidence type="ECO:0000256" key="13">
    <source>
        <dbReference type="ARBA" id="ARBA00023136"/>
    </source>
</evidence>